<keyword evidence="1 2" id="KW-0732">Signal</keyword>
<dbReference type="Pfam" id="PF24068">
    <property type="entry name" value="TPD1_C"/>
    <property type="match status" value="1"/>
</dbReference>
<sequence length="124" mass="12928">MATLKFIFAVLVSFCIVKGGLSQGQCSLSDISVTQTAVGVVQGVTEYQVSISNGCICTHLNVVFQCAGFNSVEPVDPDLFKPTGGDQCLVNHGGPIHDGDTISFNYAPQSQVALSPLSSEIACS</sequence>
<feature type="signal peptide" evidence="2">
    <location>
        <begin position="1"/>
        <end position="22"/>
    </location>
</feature>
<protein>
    <submittedName>
        <fullName evidence="3">Uncharacterized protein</fullName>
    </submittedName>
</protein>
<evidence type="ECO:0000313" key="3">
    <source>
        <dbReference type="EMBL" id="KAG6471946.1"/>
    </source>
</evidence>
<reference evidence="3 4" key="1">
    <citation type="submission" date="2020-08" db="EMBL/GenBank/DDBJ databases">
        <title>Plant Genome Project.</title>
        <authorList>
            <person name="Zhang R.-G."/>
        </authorList>
    </citation>
    <scope>NUCLEOTIDE SEQUENCE [LARGE SCALE GENOMIC DNA]</scope>
    <source>
        <tissue evidence="3">Rhizome</tissue>
    </source>
</reference>
<evidence type="ECO:0000256" key="2">
    <source>
        <dbReference type="SAM" id="SignalP"/>
    </source>
</evidence>
<dbReference type="Proteomes" id="UP000734854">
    <property type="component" value="Unassembled WGS sequence"/>
</dbReference>
<proteinExistence type="predicted"/>
<evidence type="ECO:0000313" key="4">
    <source>
        <dbReference type="Proteomes" id="UP000734854"/>
    </source>
</evidence>
<dbReference type="PANTHER" id="PTHR33184:SF72">
    <property type="entry name" value="BETA-1,3-N-ACETYLGLUCOSAMINYLTRANSFERASE FAMILY PROTEIN"/>
    <property type="match status" value="1"/>
</dbReference>
<evidence type="ECO:0000256" key="1">
    <source>
        <dbReference type="ARBA" id="ARBA00022729"/>
    </source>
</evidence>
<accession>A0A8J5BGY3</accession>
<dbReference type="OrthoDB" id="603213at2759"/>
<dbReference type="InterPro" id="IPR040361">
    <property type="entry name" value="TPD1"/>
</dbReference>
<dbReference type="AlphaFoldDB" id="A0A8J5BGY3"/>
<organism evidence="3 4">
    <name type="scientific">Zingiber officinale</name>
    <name type="common">Ginger</name>
    <name type="synonym">Amomum zingiber</name>
    <dbReference type="NCBI Taxonomy" id="94328"/>
    <lineage>
        <taxon>Eukaryota</taxon>
        <taxon>Viridiplantae</taxon>
        <taxon>Streptophyta</taxon>
        <taxon>Embryophyta</taxon>
        <taxon>Tracheophyta</taxon>
        <taxon>Spermatophyta</taxon>
        <taxon>Magnoliopsida</taxon>
        <taxon>Liliopsida</taxon>
        <taxon>Zingiberales</taxon>
        <taxon>Zingiberaceae</taxon>
        <taxon>Zingiber</taxon>
    </lineage>
</organism>
<name>A0A8J5BGY3_ZINOF</name>
<dbReference type="GO" id="GO:0001709">
    <property type="term" value="P:cell fate determination"/>
    <property type="evidence" value="ECO:0007669"/>
    <property type="project" value="TreeGrafter"/>
</dbReference>
<dbReference type="EMBL" id="JACMSC010000020">
    <property type="protein sequence ID" value="KAG6471946.1"/>
    <property type="molecule type" value="Genomic_DNA"/>
</dbReference>
<keyword evidence="4" id="KW-1185">Reference proteome</keyword>
<dbReference type="PANTHER" id="PTHR33184">
    <property type="entry name" value="PROTEIN TAPETUM DETERMINANT 1-LIKE-RELATED"/>
    <property type="match status" value="1"/>
</dbReference>
<gene>
    <name evidence="3" type="ORF">ZIOFF_069399</name>
</gene>
<comment type="caution">
    <text evidence="3">The sequence shown here is derived from an EMBL/GenBank/DDBJ whole genome shotgun (WGS) entry which is preliminary data.</text>
</comment>
<feature type="chain" id="PRO_5035206245" evidence="2">
    <location>
        <begin position="23"/>
        <end position="124"/>
    </location>
</feature>